<evidence type="ECO:0000259" key="6">
    <source>
        <dbReference type="Pfam" id="PF13193"/>
    </source>
</evidence>
<protein>
    <submittedName>
        <fullName evidence="7">AMP-binding protein</fullName>
    </submittedName>
</protein>
<dbReference type="Pfam" id="PF00501">
    <property type="entry name" value="AMP-binding"/>
    <property type="match status" value="1"/>
</dbReference>
<gene>
    <name evidence="7" type="ORF">INF28_00490</name>
</gene>
<evidence type="ECO:0000259" key="5">
    <source>
        <dbReference type="Pfam" id="PF00501"/>
    </source>
</evidence>
<evidence type="ECO:0000256" key="1">
    <source>
        <dbReference type="ARBA" id="ARBA00006432"/>
    </source>
</evidence>
<evidence type="ECO:0000256" key="2">
    <source>
        <dbReference type="ARBA" id="ARBA00022598"/>
    </source>
</evidence>
<dbReference type="GO" id="GO:0015645">
    <property type="term" value="F:fatty acid ligase activity"/>
    <property type="evidence" value="ECO:0007669"/>
    <property type="project" value="TreeGrafter"/>
</dbReference>
<dbReference type="EMBL" id="JADCKB010000001">
    <property type="protein sequence ID" value="MBE5038945.1"/>
    <property type="molecule type" value="Genomic_DNA"/>
</dbReference>
<evidence type="ECO:0000256" key="3">
    <source>
        <dbReference type="ARBA" id="ARBA00022741"/>
    </source>
</evidence>
<feature type="domain" description="AMP-binding enzyme C-terminal" evidence="6">
    <location>
        <begin position="465"/>
        <end position="543"/>
    </location>
</feature>
<dbReference type="GO" id="GO:0004321">
    <property type="term" value="F:fatty-acyl-CoA synthase activity"/>
    <property type="evidence" value="ECO:0007669"/>
    <property type="project" value="TreeGrafter"/>
</dbReference>
<feature type="domain" description="AMP-dependent synthetase/ligase" evidence="5">
    <location>
        <begin position="40"/>
        <end position="415"/>
    </location>
</feature>
<dbReference type="FunFam" id="3.30.300.30:FF:000005">
    <property type="entry name" value="Acyl-coenzyme A synthetase ACSM5, mitochondrial"/>
    <property type="match status" value="1"/>
</dbReference>
<accession>A0A9D5M1N6</accession>
<dbReference type="PANTHER" id="PTHR43605">
    <property type="entry name" value="ACYL-COENZYME A SYNTHETASE"/>
    <property type="match status" value="1"/>
</dbReference>
<reference evidence="7" key="1">
    <citation type="submission" date="2020-10" db="EMBL/GenBank/DDBJ databases">
        <title>ChiBAC.</title>
        <authorList>
            <person name="Zenner C."/>
            <person name="Hitch T.C.A."/>
            <person name="Clavel T."/>
        </authorList>
    </citation>
    <scope>NUCLEOTIDE SEQUENCE</scope>
    <source>
        <strain evidence="7">DSM 107454</strain>
    </source>
</reference>
<dbReference type="InterPro" id="IPR020845">
    <property type="entry name" value="AMP-binding_CS"/>
</dbReference>
<dbReference type="GO" id="GO:0006633">
    <property type="term" value="P:fatty acid biosynthetic process"/>
    <property type="evidence" value="ECO:0007669"/>
    <property type="project" value="TreeGrafter"/>
</dbReference>
<dbReference type="InterPro" id="IPR042099">
    <property type="entry name" value="ANL_N_sf"/>
</dbReference>
<dbReference type="GO" id="GO:0005524">
    <property type="term" value="F:ATP binding"/>
    <property type="evidence" value="ECO:0007669"/>
    <property type="project" value="UniProtKB-KW"/>
</dbReference>
<dbReference type="SUPFAM" id="SSF56801">
    <property type="entry name" value="Acetyl-CoA synthetase-like"/>
    <property type="match status" value="1"/>
</dbReference>
<dbReference type="InterPro" id="IPR000873">
    <property type="entry name" value="AMP-dep_synth/lig_dom"/>
</dbReference>
<evidence type="ECO:0000313" key="7">
    <source>
        <dbReference type="EMBL" id="MBE5038945.1"/>
    </source>
</evidence>
<dbReference type="InterPro" id="IPR051087">
    <property type="entry name" value="Mitochondrial_ACSM"/>
</dbReference>
<keyword evidence="2" id="KW-0436">Ligase</keyword>
<organism evidence="7 8">
    <name type="scientific">Ructibacterium gallinarum</name>
    <dbReference type="NCBI Taxonomy" id="2779355"/>
    <lineage>
        <taxon>Bacteria</taxon>
        <taxon>Bacillati</taxon>
        <taxon>Bacillota</taxon>
        <taxon>Clostridia</taxon>
        <taxon>Eubacteriales</taxon>
        <taxon>Oscillospiraceae</taxon>
        <taxon>Ructibacterium</taxon>
    </lineage>
</organism>
<keyword evidence="3" id="KW-0547">Nucleotide-binding</keyword>
<evidence type="ECO:0000256" key="4">
    <source>
        <dbReference type="ARBA" id="ARBA00022840"/>
    </source>
</evidence>
<dbReference type="PROSITE" id="PS00455">
    <property type="entry name" value="AMP_BINDING"/>
    <property type="match status" value="1"/>
</dbReference>
<dbReference type="InterPro" id="IPR045851">
    <property type="entry name" value="AMP-bd_C_sf"/>
</dbReference>
<dbReference type="Proteomes" id="UP000806542">
    <property type="component" value="Unassembled WGS sequence"/>
</dbReference>
<dbReference type="InterPro" id="IPR025110">
    <property type="entry name" value="AMP-bd_C"/>
</dbReference>
<dbReference type="Gene3D" id="3.30.300.30">
    <property type="match status" value="1"/>
</dbReference>
<comment type="caution">
    <text evidence="7">The sequence shown here is derived from an EMBL/GenBank/DDBJ whole genome shotgun (WGS) entry which is preliminary data.</text>
</comment>
<name>A0A9D5M1N6_9FIRM</name>
<dbReference type="GO" id="GO:0016405">
    <property type="term" value="F:CoA-ligase activity"/>
    <property type="evidence" value="ECO:0007669"/>
    <property type="project" value="UniProtKB-ARBA"/>
</dbReference>
<dbReference type="PANTHER" id="PTHR43605:SF10">
    <property type="entry name" value="ACYL-COA SYNTHETASE MEDIUM CHAIN FAMILY MEMBER 3"/>
    <property type="match status" value="1"/>
</dbReference>
<proteinExistence type="inferred from homology"/>
<comment type="similarity">
    <text evidence="1">Belongs to the ATP-dependent AMP-binding enzyme family.</text>
</comment>
<dbReference type="Pfam" id="PF13193">
    <property type="entry name" value="AMP-binding_C"/>
    <property type="match status" value="1"/>
</dbReference>
<keyword evidence="8" id="KW-1185">Reference proteome</keyword>
<dbReference type="AlphaFoldDB" id="A0A9D5M1N6"/>
<keyword evidence="4" id="KW-0067">ATP-binding</keyword>
<evidence type="ECO:0000313" key="8">
    <source>
        <dbReference type="Proteomes" id="UP000806542"/>
    </source>
</evidence>
<dbReference type="Gene3D" id="3.40.50.12780">
    <property type="entry name" value="N-terminal domain of ligase-like"/>
    <property type="match status" value="1"/>
</dbReference>
<sequence>MLMLLDRFLPRMDFDSYEDFKTNYRVNVPEYFNFGFDIVDAWAEQEKDKKALVWCDDHGTEKIFTFSDIKRLSNQAANFFLSIGIKKGDAVMLILRRRWEYWILATALHKLGAILIPGTLQLTTKDIVYRATAADVKCIVCLNDDFVIEQVEGAQPKTPCLKHKILLERHRDGWLNYEDCMQGMSEELTPPVGDQRTRWDDLMLVFFTSGTTGMPKMVQHNCAYPLGHIVTAKYWQQVQENKLHMTVSDSGWAKFAWGKIYGQWICGAVIFAYDMDKFVPLRLLETITKYQVTTFCAPPTMFRFMLQEDLSKFDLSCIKHCCTAGEPLNPEVYNRWLEWTGLHLCEGFGQTESTVLLANFPWFTPKIGSMGKPSPLYDICLLNNQDELTADGEEGRIVVRGIKENPPPGLLTGYYKDPELTQKAVGGPWYDTNDVAWRDEDGYYWFVGRDDDVIKCSGYRIGPFEVESALMEHPSVVECAITGAPDPIRGQVVKATIVLARGWEPSPELIKELQNHVKHTTAPYKYPRVVEFVDELPKTLGGKIKRAQIRREDMQRHENN</sequence>
<dbReference type="GO" id="GO:0006637">
    <property type="term" value="P:acyl-CoA metabolic process"/>
    <property type="evidence" value="ECO:0007669"/>
    <property type="project" value="TreeGrafter"/>
</dbReference>